<name>A0ABS1JT49_9BURK</name>
<keyword evidence="6 9" id="KW-1133">Transmembrane helix</keyword>
<reference evidence="11 12" key="1">
    <citation type="journal article" date="2017" name="Int. J. Syst. Evol. Microbiol.">
        <title>Ramlibacter alkalitolerans sp. nov., alkali-tolerant bacterium isolated from soil of ginseng.</title>
        <authorList>
            <person name="Lee D.H."/>
            <person name="Cha C.J."/>
        </authorList>
    </citation>
    <scope>NUCLEOTIDE SEQUENCE [LARGE SCALE GENOMIC DNA]</scope>
    <source>
        <strain evidence="11 12">KACC 19305</strain>
    </source>
</reference>
<feature type="transmembrane region" description="Helical" evidence="9">
    <location>
        <begin position="68"/>
        <end position="83"/>
    </location>
</feature>
<dbReference type="EMBL" id="JAEQND010000011">
    <property type="protein sequence ID" value="MBL0427445.1"/>
    <property type="molecule type" value="Genomic_DNA"/>
</dbReference>
<protein>
    <recommendedName>
        <fullName evidence="9">TRAP transporter small permease protein</fullName>
    </recommendedName>
</protein>
<dbReference type="InterPro" id="IPR055348">
    <property type="entry name" value="DctQ"/>
</dbReference>
<evidence type="ECO:0000256" key="9">
    <source>
        <dbReference type="RuleBase" id="RU369079"/>
    </source>
</evidence>
<comment type="caution">
    <text evidence="11">The sequence shown here is derived from an EMBL/GenBank/DDBJ whole genome shotgun (WGS) entry which is preliminary data.</text>
</comment>
<comment type="similarity">
    <text evidence="8 9">Belongs to the TRAP transporter small permease family.</text>
</comment>
<comment type="function">
    <text evidence="9">Part of the tripartite ATP-independent periplasmic (TRAP) transport system.</text>
</comment>
<keyword evidence="12" id="KW-1185">Reference proteome</keyword>
<comment type="subunit">
    <text evidence="9">The complex comprises the extracytoplasmic solute receptor protein and the two transmembrane proteins.</text>
</comment>
<evidence type="ECO:0000256" key="5">
    <source>
        <dbReference type="ARBA" id="ARBA00022692"/>
    </source>
</evidence>
<evidence type="ECO:0000313" key="12">
    <source>
        <dbReference type="Proteomes" id="UP000622707"/>
    </source>
</evidence>
<dbReference type="PANTHER" id="PTHR35011">
    <property type="entry name" value="2,3-DIKETO-L-GULONATE TRAP TRANSPORTER SMALL PERMEASE PROTEIN YIAM"/>
    <property type="match status" value="1"/>
</dbReference>
<keyword evidence="4 9" id="KW-0997">Cell inner membrane</keyword>
<evidence type="ECO:0000256" key="8">
    <source>
        <dbReference type="ARBA" id="ARBA00038436"/>
    </source>
</evidence>
<evidence type="ECO:0000256" key="2">
    <source>
        <dbReference type="ARBA" id="ARBA00022448"/>
    </source>
</evidence>
<keyword evidence="2 9" id="KW-0813">Transport</keyword>
<feature type="transmembrane region" description="Helical" evidence="9">
    <location>
        <begin position="153"/>
        <end position="175"/>
    </location>
</feature>
<keyword evidence="7 9" id="KW-0472">Membrane</keyword>
<dbReference type="Proteomes" id="UP000622707">
    <property type="component" value="Unassembled WGS sequence"/>
</dbReference>
<dbReference type="InterPro" id="IPR007387">
    <property type="entry name" value="TRAP_DctQ"/>
</dbReference>
<evidence type="ECO:0000259" key="10">
    <source>
        <dbReference type="Pfam" id="PF04290"/>
    </source>
</evidence>
<gene>
    <name evidence="11" type="ORF">JI746_20195</name>
</gene>
<evidence type="ECO:0000256" key="1">
    <source>
        <dbReference type="ARBA" id="ARBA00004429"/>
    </source>
</evidence>
<keyword evidence="3" id="KW-1003">Cell membrane</keyword>
<sequence length="182" mass="19791">MRGMHSGGTPPPRASGAEVLVRGIERGIDAVGRGAAWLTLAVVLLMATDVLLRYAFSIGSVWAQELEWHLLAPLVLAGMTYALQKGDHVRVDIFYAKYPPRTQALVDVFSALLAMVFAILVIRYSLRFVAQSYAVNEISADPGGLTHRWLLKALIPAGFALFALQAAAQAVHAALRWKRAAR</sequence>
<comment type="subcellular location">
    <subcellularLocation>
        <location evidence="1 9">Cell inner membrane</location>
        <topology evidence="1 9">Multi-pass membrane protein</topology>
    </subcellularLocation>
</comment>
<evidence type="ECO:0000256" key="4">
    <source>
        <dbReference type="ARBA" id="ARBA00022519"/>
    </source>
</evidence>
<feature type="transmembrane region" description="Helical" evidence="9">
    <location>
        <begin position="104"/>
        <end position="126"/>
    </location>
</feature>
<dbReference type="PANTHER" id="PTHR35011:SF4">
    <property type="entry name" value="SLL1102 PROTEIN"/>
    <property type="match status" value="1"/>
</dbReference>
<feature type="transmembrane region" description="Helical" evidence="9">
    <location>
        <begin position="35"/>
        <end position="56"/>
    </location>
</feature>
<evidence type="ECO:0000256" key="7">
    <source>
        <dbReference type="ARBA" id="ARBA00023136"/>
    </source>
</evidence>
<evidence type="ECO:0000256" key="6">
    <source>
        <dbReference type="ARBA" id="ARBA00022989"/>
    </source>
</evidence>
<keyword evidence="5 9" id="KW-0812">Transmembrane</keyword>
<evidence type="ECO:0000256" key="3">
    <source>
        <dbReference type="ARBA" id="ARBA00022475"/>
    </source>
</evidence>
<feature type="domain" description="Tripartite ATP-independent periplasmic transporters DctQ component" evidence="10">
    <location>
        <begin position="43"/>
        <end position="174"/>
    </location>
</feature>
<proteinExistence type="inferred from homology"/>
<dbReference type="Pfam" id="PF04290">
    <property type="entry name" value="DctQ"/>
    <property type="match status" value="1"/>
</dbReference>
<evidence type="ECO:0000313" key="11">
    <source>
        <dbReference type="EMBL" id="MBL0427445.1"/>
    </source>
</evidence>
<organism evidence="11 12">
    <name type="scientific">Ramlibacter alkalitolerans</name>
    <dbReference type="NCBI Taxonomy" id="2039631"/>
    <lineage>
        <taxon>Bacteria</taxon>
        <taxon>Pseudomonadati</taxon>
        <taxon>Pseudomonadota</taxon>
        <taxon>Betaproteobacteria</taxon>
        <taxon>Burkholderiales</taxon>
        <taxon>Comamonadaceae</taxon>
        <taxon>Ramlibacter</taxon>
    </lineage>
</organism>
<dbReference type="RefSeq" id="WP_201692068.1">
    <property type="nucleotide sequence ID" value="NZ_JAEQND010000011.1"/>
</dbReference>
<accession>A0ABS1JT49</accession>